<dbReference type="Pfam" id="PF18859">
    <property type="entry name" value="acVLRF1"/>
    <property type="match status" value="1"/>
</dbReference>
<sequence length="214" mass="22498">MHRPASAPRRRGGNRTALVPAERLQGWVDRFASSHGPVEQDLDDGGLLLRAADGSQALLRPPWPADGRPGRGATELDRLASLATQERGLGLLLVRRGGFALAAASGSSILASKSGSRFIDAKTTAEHAARIFSSHRIEYLVPGGDRTLVDQVLAHPSLKAVAGRTRLAFLDVQEPKSAGLPKAAADACSIRITVSDAPVQQPPQQPPGARFSGA</sequence>
<organism evidence="2 3">
    <name type="scientific">Paenarthrobacter histidinolovorans</name>
    <dbReference type="NCBI Taxonomy" id="43664"/>
    <lineage>
        <taxon>Bacteria</taxon>
        <taxon>Bacillati</taxon>
        <taxon>Actinomycetota</taxon>
        <taxon>Actinomycetes</taxon>
        <taxon>Micrococcales</taxon>
        <taxon>Micrococcaceae</taxon>
        <taxon>Paenarthrobacter</taxon>
    </lineage>
</organism>
<proteinExistence type="predicted"/>
<feature type="domain" description="Actinobacteria/chloroflexi VLRF1 release factor" evidence="1">
    <location>
        <begin position="122"/>
        <end position="193"/>
    </location>
</feature>
<dbReference type="EMBL" id="JBIYEW010000003">
    <property type="protein sequence ID" value="MFK4638971.1"/>
    <property type="molecule type" value="Genomic_DNA"/>
</dbReference>
<evidence type="ECO:0000313" key="3">
    <source>
        <dbReference type="Proteomes" id="UP001620520"/>
    </source>
</evidence>
<name>A0ABW8N5X1_9MICC</name>
<reference evidence="2 3" key="1">
    <citation type="submission" date="2024-10" db="EMBL/GenBank/DDBJ databases">
        <title>Novel secondary metabolite-producing bacteria for plant disease control.</title>
        <authorList>
            <person name="Chevrette M."/>
        </authorList>
    </citation>
    <scope>NUCLEOTIDE SEQUENCE [LARGE SCALE GENOMIC DNA]</scope>
    <source>
        <strain evidence="2 3">J30 TE3557</strain>
    </source>
</reference>
<accession>A0ABW8N5X1</accession>
<gene>
    <name evidence="2" type="ORF">ABIA52_001860</name>
</gene>
<evidence type="ECO:0000313" key="2">
    <source>
        <dbReference type="EMBL" id="MFK4638971.1"/>
    </source>
</evidence>
<keyword evidence="3" id="KW-1185">Reference proteome</keyword>
<dbReference type="Proteomes" id="UP001620520">
    <property type="component" value="Unassembled WGS sequence"/>
</dbReference>
<comment type="caution">
    <text evidence="2">The sequence shown here is derived from an EMBL/GenBank/DDBJ whole genome shotgun (WGS) entry which is preliminary data.</text>
</comment>
<evidence type="ECO:0000259" key="1">
    <source>
        <dbReference type="Pfam" id="PF18859"/>
    </source>
</evidence>
<dbReference type="InterPro" id="IPR040783">
    <property type="entry name" value="VLRF1"/>
</dbReference>
<protein>
    <recommendedName>
        <fullName evidence="1">Actinobacteria/chloroflexi VLRF1 release factor domain-containing protein</fullName>
    </recommendedName>
</protein>